<dbReference type="EMBL" id="CP097320">
    <property type="protein sequence ID" value="UQX10319.1"/>
    <property type="molecule type" value="Genomic_DNA"/>
</dbReference>
<dbReference type="Pfam" id="PF00583">
    <property type="entry name" value="Acetyltransf_1"/>
    <property type="match status" value="1"/>
</dbReference>
<keyword evidence="3" id="KW-1185">Reference proteome</keyword>
<reference evidence="2" key="1">
    <citation type="submission" date="2022-05" db="EMBL/GenBank/DDBJ databases">
        <title>A methanotrophic Mycobacterium dominates a cave microbial ecosystem.</title>
        <authorList>
            <person name="Van Spanning R.J.M."/>
            <person name="Guan Q."/>
            <person name="Melkonian C."/>
            <person name="Gallant J."/>
            <person name="Polerecky L."/>
            <person name="Flot J.-F."/>
            <person name="Brandt B.W."/>
            <person name="Braster M."/>
            <person name="Iturbe Espinoza P."/>
            <person name="Aerts J."/>
            <person name="Meima-Franke M."/>
            <person name="Piersma S.R."/>
            <person name="Bunduc C."/>
            <person name="Ummels R."/>
            <person name="Pain A."/>
            <person name="Fleming E.J."/>
            <person name="van der Wel N."/>
            <person name="Gherman V.D."/>
            <person name="Sarbu S.M."/>
            <person name="Bodelier P.L.E."/>
            <person name="Bitter W."/>
        </authorList>
    </citation>
    <scope>NUCLEOTIDE SEQUENCE</scope>
    <source>
        <strain evidence="2">Sulfur Cave</strain>
    </source>
</reference>
<evidence type="ECO:0000313" key="2">
    <source>
        <dbReference type="EMBL" id="UQX10319.1"/>
    </source>
</evidence>
<dbReference type="PROSITE" id="PS51186">
    <property type="entry name" value="GNAT"/>
    <property type="match status" value="1"/>
</dbReference>
<sequence>MIQLPASSVAVGIGGSQAAVDVPTDDRHADLARAKLLDGRVVSLRCLDAEDADAVLALHQNLPDGDRDFRFLTLSPVDLPRLASALTTPDANSSAIGAFDKGCLIGAAIYAISDDPRAGALAIVIARDDHQRGVSAALLRHLGHLSRRHGLQRLVTDVLSTNRLMFTALSDAGWPYRGITHGAITHLEIDLAAAV</sequence>
<accession>A0ABY4QHH9</accession>
<gene>
    <name evidence="2" type="ORF">M5I08_19625</name>
</gene>
<evidence type="ECO:0000313" key="3">
    <source>
        <dbReference type="Proteomes" id="UP001056610"/>
    </source>
</evidence>
<organism evidence="2 3">
    <name type="scientific">Candidatus Mycobacterium methanotrophicum</name>
    <dbReference type="NCBI Taxonomy" id="2943498"/>
    <lineage>
        <taxon>Bacteria</taxon>
        <taxon>Bacillati</taxon>
        <taxon>Actinomycetota</taxon>
        <taxon>Actinomycetes</taxon>
        <taxon>Mycobacteriales</taxon>
        <taxon>Mycobacteriaceae</taxon>
        <taxon>Mycobacterium</taxon>
    </lineage>
</organism>
<protein>
    <submittedName>
        <fullName evidence="2">GNAT family N-acetyltransferase</fullName>
    </submittedName>
</protein>
<feature type="domain" description="N-acetyltransferase" evidence="1">
    <location>
        <begin position="42"/>
        <end position="195"/>
    </location>
</feature>
<dbReference type="RefSeq" id="WP_219068908.1">
    <property type="nucleotide sequence ID" value="NZ_CAJUXY010000045.1"/>
</dbReference>
<evidence type="ECO:0000259" key="1">
    <source>
        <dbReference type="PROSITE" id="PS51186"/>
    </source>
</evidence>
<dbReference type="InterPro" id="IPR000182">
    <property type="entry name" value="GNAT_dom"/>
</dbReference>
<dbReference type="Proteomes" id="UP001056610">
    <property type="component" value="Chromosome"/>
</dbReference>
<name>A0ABY4QHH9_9MYCO</name>
<proteinExistence type="predicted"/>